<keyword evidence="2" id="KW-1185">Reference proteome</keyword>
<gene>
    <name evidence="1" type="ORF">CNR37_00070</name>
</gene>
<organism evidence="1 2">
    <name type="scientific">Pseudomonas phage ventosus</name>
    <dbReference type="NCBI Taxonomy" id="2048980"/>
    <lineage>
        <taxon>Viruses</taxon>
        <taxon>Duplodnaviria</taxon>
        <taxon>Heunggongvirae</taxon>
        <taxon>Uroviricota</taxon>
        <taxon>Caudoviricetes</taxon>
        <taxon>Vandenendeviridae</taxon>
        <taxon>Gorskivirinae</taxon>
        <taxon>Ventosusvirus</taxon>
        <taxon>Ventosusvirus ventosus</taxon>
    </lineage>
</organism>
<sequence>MYTFKEGDRVKINCQYGGRPAGTNGTVTKTRGRYTGETPLVEVTLDPESDSTTPTLITCFDYRLVLLKPFKVGDTVVYNQDFGSRVKGEEGVITHVGGDTITIRHETQSQFGSFISSPYAYRVDLVEPKPVEPKAVVTLAPDRYIMETVVATADSIFPRRSFDTILKSLMEEVGELSTEIAIEQGTKKRAASVDGVKGEAIDVFVVAVDMLRAAWGKELCTPAFNEAVIRKLNKWEGK</sequence>
<name>A0A2H4P7X5_9CAUD</name>
<dbReference type="EMBL" id="MG018930">
    <property type="protein sequence ID" value="ATW58277.1"/>
    <property type="molecule type" value="Genomic_DNA"/>
</dbReference>
<protein>
    <submittedName>
        <fullName evidence="1">Uncharacterized protein</fullName>
    </submittedName>
</protein>
<accession>A0A2H4P7X5</accession>
<reference evidence="1 2" key="1">
    <citation type="submission" date="2017-09" db="EMBL/GenBank/DDBJ databases">
        <authorList>
            <person name="Ehlers B."/>
            <person name="Leendertz F.H."/>
        </authorList>
    </citation>
    <scope>NUCLEOTIDE SEQUENCE [LARGE SCALE GENOMIC DNA]</scope>
</reference>
<dbReference type="Proteomes" id="UP000241096">
    <property type="component" value="Segment"/>
</dbReference>
<evidence type="ECO:0000313" key="1">
    <source>
        <dbReference type="EMBL" id="ATW58277.1"/>
    </source>
</evidence>
<proteinExistence type="predicted"/>
<evidence type="ECO:0000313" key="2">
    <source>
        <dbReference type="Proteomes" id="UP000241096"/>
    </source>
</evidence>